<evidence type="ECO:0000313" key="2">
    <source>
        <dbReference type="Proteomes" id="UP000278222"/>
    </source>
</evidence>
<evidence type="ECO:0000313" key="1">
    <source>
        <dbReference type="EMBL" id="ROP90549.1"/>
    </source>
</evidence>
<protein>
    <submittedName>
        <fullName evidence="1">Serine/threonine protein phosphatase 1</fullName>
    </submittedName>
</protein>
<proteinExistence type="predicted"/>
<name>A0A3N1LI82_9PROT</name>
<accession>A0A3N1LI82</accession>
<dbReference type="OrthoDB" id="9807890at2"/>
<dbReference type="Proteomes" id="UP000278222">
    <property type="component" value="Unassembled WGS sequence"/>
</dbReference>
<dbReference type="SUPFAM" id="SSF56300">
    <property type="entry name" value="Metallo-dependent phosphatases"/>
    <property type="match status" value="1"/>
</dbReference>
<dbReference type="Gene3D" id="3.60.21.10">
    <property type="match status" value="1"/>
</dbReference>
<dbReference type="AlphaFoldDB" id="A0A3N1LI82"/>
<reference evidence="1 2" key="1">
    <citation type="submission" date="2018-11" db="EMBL/GenBank/DDBJ databases">
        <title>Genomic Encyclopedia of Type Strains, Phase IV (KMG-IV): sequencing the most valuable type-strain genomes for metagenomic binning, comparative biology and taxonomic classification.</title>
        <authorList>
            <person name="Goeker M."/>
        </authorList>
    </citation>
    <scope>NUCLEOTIDE SEQUENCE [LARGE SCALE GENOMIC DNA]</scope>
    <source>
        <strain evidence="1 2">DSM 5900</strain>
    </source>
</reference>
<comment type="caution">
    <text evidence="1">The sequence shown here is derived from an EMBL/GenBank/DDBJ whole genome shotgun (WGS) entry which is preliminary data.</text>
</comment>
<gene>
    <name evidence="1" type="ORF">EDC65_2399</name>
</gene>
<sequence length="267" mass="29002">MRDGSSIATLRATRRVWAIGAIHGEAERLERLHDQIWSRLAAGDRIVYLGNHLGRGPGVRRTVDEMIRFRREVIARPDFFAADIVHLRGAQEEMWQKLLQIQFALNPREVLGWMLRQGAAATIEAYGSHEEQALAAARDGVRSLMRWTAALRAQIQAAEGHSALATSLKHAAVTDDGNLLFVSADVAPDRPLHAQGDVLWWGTGAGIDSLDDSFAGCRLVVAGYDRRGRGVRIGSHAAILDGGAGQGGTICAACFTTTGELVHRLDV</sequence>
<organism evidence="1 2">
    <name type="scientific">Stella humosa</name>
    <dbReference type="NCBI Taxonomy" id="94"/>
    <lineage>
        <taxon>Bacteria</taxon>
        <taxon>Pseudomonadati</taxon>
        <taxon>Pseudomonadota</taxon>
        <taxon>Alphaproteobacteria</taxon>
        <taxon>Rhodospirillales</taxon>
        <taxon>Stellaceae</taxon>
        <taxon>Stella</taxon>
    </lineage>
</organism>
<keyword evidence="2" id="KW-1185">Reference proteome</keyword>
<dbReference type="EMBL" id="RJKX01000014">
    <property type="protein sequence ID" value="ROP90549.1"/>
    <property type="molecule type" value="Genomic_DNA"/>
</dbReference>
<dbReference type="RefSeq" id="WP_123689962.1">
    <property type="nucleotide sequence ID" value="NZ_AP019700.1"/>
</dbReference>
<dbReference type="InterPro" id="IPR029052">
    <property type="entry name" value="Metallo-depent_PP-like"/>
</dbReference>